<protein>
    <submittedName>
        <fullName evidence="5">Sulfurtransferase</fullName>
        <ecNumber evidence="5">2.8.1.-</ecNumber>
    </submittedName>
</protein>
<evidence type="ECO:0000256" key="3">
    <source>
        <dbReference type="SAM" id="MobiDB-lite"/>
    </source>
</evidence>
<reference evidence="5 6" key="1">
    <citation type="submission" date="2023-06" db="EMBL/GenBank/DDBJ databases">
        <title>Cellulomonas sp. MW4 Whole genome sequence.</title>
        <authorList>
            <person name="Park S."/>
        </authorList>
    </citation>
    <scope>NUCLEOTIDE SEQUENCE [LARGE SCALE GENOMIC DNA]</scope>
    <source>
        <strain evidence="5 6">MW4</strain>
    </source>
</reference>
<dbReference type="SUPFAM" id="SSF52821">
    <property type="entry name" value="Rhodanese/Cell cycle control phosphatase"/>
    <property type="match status" value="2"/>
</dbReference>
<dbReference type="Gene3D" id="3.40.250.10">
    <property type="entry name" value="Rhodanese-like domain"/>
    <property type="match status" value="2"/>
</dbReference>
<proteinExistence type="predicted"/>
<dbReference type="PROSITE" id="PS50206">
    <property type="entry name" value="RHODANESE_3"/>
    <property type="match status" value="2"/>
</dbReference>
<dbReference type="CDD" id="cd01448">
    <property type="entry name" value="TST_Repeat_1"/>
    <property type="match status" value="1"/>
</dbReference>
<dbReference type="Pfam" id="PF00581">
    <property type="entry name" value="Rhodanese"/>
    <property type="match status" value="2"/>
</dbReference>
<evidence type="ECO:0000256" key="2">
    <source>
        <dbReference type="ARBA" id="ARBA00022737"/>
    </source>
</evidence>
<dbReference type="SMART" id="SM00450">
    <property type="entry name" value="RHOD"/>
    <property type="match status" value="2"/>
</dbReference>
<accession>A0ABT7SDR6</accession>
<dbReference type="EC" id="2.8.1.-" evidence="5"/>
<dbReference type="EMBL" id="JAUCGQ010000001">
    <property type="protein sequence ID" value="MDM7854281.1"/>
    <property type="molecule type" value="Genomic_DNA"/>
</dbReference>
<dbReference type="RefSeq" id="WP_289453976.1">
    <property type="nucleotide sequence ID" value="NZ_JAUCGQ010000001.1"/>
</dbReference>
<sequence>MTTSPPTGAQTGTPAGAQTGTQTGTDALRAAVLVDATALAAELASDEPPVLLDVRWALGRTDGHEQYLAAHVPGAVYVDLDTELASAPSAAEGRHPLPPVAALEAAARRWGVREDRAVVVYDAVGGTSAARAWWLLRWAGVPDVRLLDGGLAAWTAAGCSVEAGSVTPEPGDVVLRPGALPTIDADAAADWDGTLLDARAAERFAGEVEPVDPQAGHIPGAVSAPTTGNLGGDGTFLPAAALRDRFRALRAEAGAPVAVYCGSGVTAAHEVAALASIGVEAALYPGSWSQWSNDPDRPVATGA</sequence>
<dbReference type="GO" id="GO:0016740">
    <property type="term" value="F:transferase activity"/>
    <property type="evidence" value="ECO:0007669"/>
    <property type="project" value="UniProtKB-KW"/>
</dbReference>
<dbReference type="CDD" id="cd01449">
    <property type="entry name" value="TST_Repeat_2"/>
    <property type="match status" value="1"/>
</dbReference>
<gene>
    <name evidence="5" type="ORF">QRT04_04990</name>
</gene>
<dbReference type="PANTHER" id="PTHR11364">
    <property type="entry name" value="THIOSULFATE SULFERTANSFERASE"/>
    <property type="match status" value="1"/>
</dbReference>
<organism evidence="5 6">
    <name type="scientific">Cellulomonas alba</name>
    <dbReference type="NCBI Taxonomy" id="3053467"/>
    <lineage>
        <taxon>Bacteria</taxon>
        <taxon>Bacillati</taxon>
        <taxon>Actinomycetota</taxon>
        <taxon>Actinomycetes</taxon>
        <taxon>Micrococcales</taxon>
        <taxon>Cellulomonadaceae</taxon>
        <taxon>Cellulomonas</taxon>
    </lineage>
</organism>
<dbReference type="PROSITE" id="PS00380">
    <property type="entry name" value="RHODANESE_1"/>
    <property type="match status" value="1"/>
</dbReference>
<keyword evidence="2" id="KW-0677">Repeat</keyword>
<comment type="caution">
    <text evidence="5">The sequence shown here is derived from an EMBL/GenBank/DDBJ whole genome shotgun (WGS) entry which is preliminary data.</text>
</comment>
<feature type="domain" description="Rhodanese" evidence="4">
    <location>
        <begin position="192"/>
        <end position="300"/>
    </location>
</feature>
<keyword evidence="1 5" id="KW-0808">Transferase</keyword>
<keyword evidence="6" id="KW-1185">Reference proteome</keyword>
<dbReference type="InterPro" id="IPR045078">
    <property type="entry name" value="TST/MPST-like"/>
</dbReference>
<dbReference type="Proteomes" id="UP001529338">
    <property type="component" value="Unassembled WGS sequence"/>
</dbReference>
<evidence type="ECO:0000313" key="6">
    <source>
        <dbReference type="Proteomes" id="UP001529338"/>
    </source>
</evidence>
<evidence type="ECO:0000256" key="1">
    <source>
        <dbReference type="ARBA" id="ARBA00022679"/>
    </source>
</evidence>
<dbReference type="InterPro" id="IPR036873">
    <property type="entry name" value="Rhodanese-like_dom_sf"/>
</dbReference>
<feature type="domain" description="Rhodanese" evidence="4">
    <location>
        <begin position="45"/>
        <end position="163"/>
    </location>
</feature>
<dbReference type="InterPro" id="IPR001307">
    <property type="entry name" value="Thiosulphate_STrfase_CS"/>
</dbReference>
<dbReference type="PANTHER" id="PTHR11364:SF27">
    <property type="entry name" value="SULFURTRANSFERASE"/>
    <property type="match status" value="1"/>
</dbReference>
<evidence type="ECO:0000259" key="4">
    <source>
        <dbReference type="PROSITE" id="PS50206"/>
    </source>
</evidence>
<dbReference type="InterPro" id="IPR001763">
    <property type="entry name" value="Rhodanese-like_dom"/>
</dbReference>
<name>A0ABT7SDR6_9CELL</name>
<evidence type="ECO:0000313" key="5">
    <source>
        <dbReference type="EMBL" id="MDM7854281.1"/>
    </source>
</evidence>
<feature type="region of interest" description="Disordered" evidence="3">
    <location>
        <begin position="1"/>
        <end position="22"/>
    </location>
</feature>